<sequence length="394" mass="44508">MDEVDDPTDFEDPRLQKFDHDFRCAICKELYTTPVLLTTCMHSFCSLCIRRRLGQERHCPTCRTAADESKLVRNGALDDLVSNWSSAVRKLIVAQQNNQSTTPVENGSHSNTPNSGTSEQVSPSTRRSRRIRQQQQQQPDIPDTDLNTSYAPANPRSLPSPAVQGVPLTTSSLTSPTPSTTEPEVIDLTQESLVSCPICEQAMKQAVINAHLDRCMRGDSSFIPSVSSSSSRAAPSGFSSFQQRRQTQRHAEPYGKKPVKLVYDMLREKDLRRILKDLDLPDTGDKQMLVWRHKEYLTLYYANLDAAQPVSGTSLIQRLQNAENAYWNNQSRERPSSSDLEEHNRKYKDEFARMIEETRKRKRPSPSTSTLPTTNADTTSESLEEESQPSSTRR</sequence>
<dbReference type="GO" id="GO:0003697">
    <property type="term" value="F:single-stranded DNA binding"/>
    <property type="evidence" value="ECO:0007669"/>
    <property type="project" value="InterPro"/>
</dbReference>
<feature type="domain" description="RING-type" evidence="22">
    <location>
        <begin position="24"/>
        <end position="63"/>
    </location>
</feature>
<evidence type="ECO:0000256" key="1">
    <source>
        <dbReference type="ARBA" id="ARBA00000900"/>
    </source>
</evidence>
<dbReference type="UniPathway" id="UPA00143"/>
<dbReference type="InterPro" id="IPR006642">
    <property type="entry name" value="Rad18_UBZ4"/>
</dbReference>
<feature type="domain" description="SAP" evidence="23">
    <location>
        <begin position="263"/>
        <end position="297"/>
    </location>
</feature>
<dbReference type="InterPro" id="IPR001841">
    <property type="entry name" value="Znf_RING"/>
</dbReference>
<feature type="compositionally biased region" description="Low complexity" evidence="21">
    <location>
        <begin position="133"/>
        <end position="145"/>
    </location>
</feature>
<evidence type="ECO:0000256" key="6">
    <source>
        <dbReference type="ARBA" id="ARBA00015551"/>
    </source>
</evidence>
<proteinExistence type="inferred from homology"/>
<dbReference type="SMART" id="SM00513">
    <property type="entry name" value="SAP"/>
    <property type="match status" value="1"/>
</dbReference>
<evidence type="ECO:0000256" key="7">
    <source>
        <dbReference type="ARBA" id="ARBA00022679"/>
    </source>
</evidence>
<dbReference type="GO" id="GO:0006281">
    <property type="term" value="P:DNA repair"/>
    <property type="evidence" value="ECO:0007669"/>
    <property type="project" value="UniProtKB-KW"/>
</dbReference>
<keyword evidence="15" id="KW-0539">Nucleus</keyword>
<evidence type="ECO:0000256" key="9">
    <source>
        <dbReference type="ARBA" id="ARBA00022763"/>
    </source>
</evidence>
<keyword evidence="13" id="KW-0238">DNA-binding</keyword>
<evidence type="ECO:0000256" key="8">
    <source>
        <dbReference type="ARBA" id="ARBA00022723"/>
    </source>
</evidence>
<dbReference type="GO" id="GO:0005634">
    <property type="term" value="C:nucleus"/>
    <property type="evidence" value="ECO:0007669"/>
    <property type="project" value="UniProtKB-SubCell"/>
</dbReference>
<dbReference type="PROSITE" id="PS50089">
    <property type="entry name" value="ZF_RING_2"/>
    <property type="match status" value="1"/>
</dbReference>
<evidence type="ECO:0000259" key="24">
    <source>
        <dbReference type="PROSITE" id="PS51908"/>
    </source>
</evidence>
<dbReference type="AlphaFoldDB" id="A0A077WJL6"/>
<feature type="compositionally biased region" description="Low complexity" evidence="21">
    <location>
        <begin position="365"/>
        <end position="381"/>
    </location>
</feature>
<evidence type="ECO:0000259" key="23">
    <source>
        <dbReference type="PROSITE" id="PS50800"/>
    </source>
</evidence>
<dbReference type="OrthoDB" id="9049620at2759"/>
<protein>
    <recommendedName>
        <fullName evidence="6">Postreplication repair E3 ubiquitin-protein ligase RAD18</fullName>
        <ecNumber evidence="5">2.3.2.27</ecNumber>
    </recommendedName>
    <alternativeName>
        <fullName evidence="17">Postreplication repair E3 ubiquitin-protein ligase rad18</fullName>
    </alternativeName>
    <alternativeName>
        <fullName evidence="16 18">RING-type E3 ubiquitin transferase RAD18</fullName>
    </alternativeName>
</protein>
<organism evidence="25">
    <name type="scientific">Lichtheimia ramosa</name>
    <dbReference type="NCBI Taxonomy" id="688394"/>
    <lineage>
        <taxon>Eukaryota</taxon>
        <taxon>Fungi</taxon>
        <taxon>Fungi incertae sedis</taxon>
        <taxon>Mucoromycota</taxon>
        <taxon>Mucoromycotina</taxon>
        <taxon>Mucoromycetes</taxon>
        <taxon>Mucorales</taxon>
        <taxon>Lichtheimiaceae</taxon>
        <taxon>Lichtheimia</taxon>
    </lineage>
</organism>
<dbReference type="PANTHER" id="PTHR14134">
    <property type="entry name" value="E3 UBIQUITIN-PROTEIN LIGASE RAD18"/>
    <property type="match status" value="1"/>
</dbReference>
<evidence type="ECO:0000256" key="18">
    <source>
        <dbReference type="ARBA" id="ARBA00082369"/>
    </source>
</evidence>
<dbReference type="GO" id="GO:0008270">
    <property type="term" value="F:zinc ion binding"/>
    <property type="evidence" value="ECO:0007669"/>
    <property type="project" value="UniProtKB-KW"/>
</dbReference>
<gene>
    <name evidence="25" type="ORF">LRAMOSA01474</name>
</gene>
<keyword evidence="8" id="KW-0479">Metal-binding</keyword>
<dbReference type="GO" id="GO:0006513">
    <property type="term" value="P:protein monoubiquitination"/>
    <property type="evidence" value="ECO:0007669"/>
    <property type="project" value="InterPro"/>
</dbReference>
<evidence type="ECO:0000256" key="20">
    <source>
        <dbReference type="PROSITE-ProRule" id="PRU01256"/>
    </source>
</evidence>
<evidence type="ECO:0000256" key="4">
    <source>
        <dbReference type="ARBA" id="ARBA00009506"/>
    </source>
</evidence>
<dbReference type="Gene3D" id="3.30.160.60">
    <property type="entry name" value="Classic Zinc Finger"/>
    <property type="match status" value="1"/>
</dbReference>
<keyword evidence="14 20" id="KW-0234">DNA repair</keyword>
<dbReference type="InterPro" id="IPR017907">
    <property type="entry name" value="Znf_RING_CS"/>
</dbReference>
<keyword evidence="11" id="KW-0833">Ubl conjugation pathway</keyword>
<dbReference type="PROSITE" id="PS51908">
    <property type="entry name" value="ZF_UBZ4"/>
    <property type="match status" value="1"/>
</dbReference>
<evidence type="ECO:0000256" key="3">
    <source>
        <dbReference type="ARBA" id="ARBA00004906"/>
    </source>
</evidence>
<evidence type="ECO:0000256" key="14">
    <source>
        <dbReference type="ARBA" id="ARBA00023204"/>
    </source>
</evidence>
<feature type="compositionally biased region" description="Basic and acidic residues" evidence="21">
    <location>
        <begin position="331"/>
        <end position="359"/>
    </location>
</feature>
<dbReference type="InterPro" id="IPR003034">
    <property type="entry name" value="SAP_dom"/>
</dbReference>
<evidence type="ECO:0000256" key="5">
    <source>
        <dbReference type="ARBA" id="ARBA00012483"/>
    </source>
</evidence>
<accession>A0A077WJL6</accession>
<comment type="subcellular location">
    <subcellularLocation>
        <location evidence="2">Nucleus</location>
    </subcellularLocation>
</comment>
<dbReference type="PROSITE" id="PS00518">
    <property type="entry name" value="ZF_RING_1"/>
    <property type="match status" value="1"/>
</dbReference>
<feature type="region of interest" description="Disordered" evidence="21">
    <location>
        <begin position="96"/>
        <end position="182"/>
    </location>
</feature>
<evidence type="ECO:0000256" key="19">
    <source>
        <dbReference type="PROSITE-ProRule" id="PRU00175"/>
    </source>
</evidence>
<feature type="compositionally biased region" description="Low complexity" evidence="21">
    <location>
        <begin position="223"/>
        <end position="245"/>
    </location>
</feature>
<evidence type="ECO:0000313" key="25">
    <source>
        <dbReference type="EMBL" id="CDS07525.1"/>
    </source>
</evidence>
<dbReference type="Pfam" id="PF02037">
    <property type="entry name" value="SAP"/>
    <property type="match status" value="1"/>
</dbReference>
<dbReference type="SMART" id="SM00734">
    <property type="entry name" value="ZnF_Rad18"/>
    <property type="match status" value="1"/>
</dbReference>
<dbReference type="InterPro" id="IPR013083">
    <property type="entry name" value="Znf_RING/FYVE/PHD"/>
</dbReference>
<evidence type="ECO:0000259" key="22">
    <source>
        <dbReference type="PROSITE" id="PS50089"/>
    </source>
</evidence>
<dbReference type="PROSITE" id="PS50800">
    <property type="entry name" value="SAP"/>
    <property type="match status" value="1"/>
</dbReference>
<name>A0A077WJL6_9FUNG</name>
<keyword evidence="7" id="KW-0808">Transferase</keyword>
<dbReference type="Gene3D" id="3.30.40.10">
    <property type="entry name" value="Zinc/RING finger domain, C3HC4 (zinc finger)"/>
    <property type="match status" value="1"/>
</dbReference>
<evidence type="ECO:0000256" key="2">
    <source>
        <dbReference type="ARBA" id="ARBA00004123"/>
    </source>
</evidence>
<dbReference type="GO" id="GO:0061630">
    <property type="term" value="F:ubiquitin protein ligase activity"/>
    <property type="evidence" value="ECO:0007669"/>
    <property type="project" value="UniProtKB-EC"/>
</dbReference>
<keyword evidence="12" id="KW-0862">Zinc</keyword>
<dbReference type="SUPFAM" id="SSF57850">
    <property type="entry name" value="RING/U-box"/>
    <property type="match status" value="1"/>
</dbReference>
<dbReference type="SMART" id="SM00184">
    <property type="entry name" value="RING"/>
    <property type="match status" value="1"/>
</dbReference>
<feature type="compositionally biased region" description="Low complexity" evidence="21">
    <location>
        <begin position="167"/>
        <end position="182"/>
    </location>
</feature>
<feature type="domain" description="UBZ4-type" evidence="24">
    <location>
        <begin position="193"/>
        <end position="220"/>
    </location>
</feature>
<dbReference type="Pfam" id="PF13923">
    <property type="entry name" value="zf-C3HC4_2"/>
    <property type="match status" value="1"/>
</dbReference>
<comment type="similarity">
    <text evidence="4">Belongs to the RAD18 family.</text>
</comment>
<evidence type="ECO:0000256" key="11">
    <source>
        <dbReference type="ARBA" id="ARBA00022786"/>
    </source>
</evidence>
<evidence type="ECO:0000256" key="10">
    <source>
        <dbReference type="ARBA" id="ARBA00022771"/>
    </source>
</evidence>
<feature type="compositionally biased region" description="Polar residues" evidence="21">
    <location>
        <begin position="96"/>
        <end position="121"/>
    </location>
</feature>
<evidence type="ECO:0000256" key="16">
    <source>
        <dbReference type="ARBA" id="ARBA00031783"/>
    </source>
</evidence>
<evidence type="ECO:0000256" key="12">
    <source>
        <dbReference type="ARBA" id="ARBA00022833"/>
    </source>
</evidence>
<evidence type="ECO:0000256" key="15">
    <source>
        <dbReference type="ARBA" id="ARBA00023242"/>
    </source>
</evidence>
<keyword evidence="10 19" id="KW-0863">Zinc-finger</keyword>
<dbReference type="GO" id="GO:0097505">
    <property type="term" value="C:Rad6-Rad18 complex"/>
    <property type="evidence" value="ECO:0007669"/>
    <property type="project" value="TreeGrafter"/>
</dbReference>
<dbReference type="GO" id="GO:0006301">
    <property type="term" value="P:DNA damage tolerance"/>
    <property type="evidence" value="ECO:0007669"/>
    <property type="project" value="InterPro"/>
</dbReference>
<keyword evidence="9 20" id="KW-0227">DNA damage</keyword>
<comment type="pathway">
    <text evidence="3">Protein modification; protein ubiquitination.</text>
</comment>
<dbReference type="EMBL" id="LK023324">
    <property type="protein sequence ID" value="CDS07525.1"/>
    <property type="molecule type" value="Genomic_DNA"/>
</dbReference>
<feature type="region of interest" description="Disordered" evidence="21">
    <location>
        <begin position="327"/>
        <end position="394"/>
    </location>
</feature>
<comment type="catalytic activity">
    <reaction evidence="1">
        <text>S-ubiquitinyl-[E2 ubiquitin-conjugating enzyme]-L-cysteine + [acceptor protein]-L-lysine = [E2 ubiquitin-conjugating enzyme]-L-cysteine + N(6)-ubiquitinyl-[acceptor protein]-L-lysine.</text>
        <dbReference type="EC" id="2.3.2.27"/>
    </reaction>
</comment>
<evidence type="ECO:0000256" key="17">
    <source>
        <dbReference type="ARBA" id="ARBA00074353"/>
    </source>
</evidence>
<dbReference type="InterPro" id="IPR039577">
    <property type="entry name" value="Rad18"/>
</dbReference>
<dbReference type="EC" id="2.3.2.27" evidence="5"/>
<evidence type="ECO:0000256" key="13">
    <source>
        <dbReference type="ARBA" id="ARBA00023125"/>
    </source>
</evidence>
<evidence type="ECO:0000256" key="21">
    <source>
        <dbReference type="SAM" id="MobiDB-lite"/>
    </source>
</evidence>
<feature type="region of interest" description="Disordered" evidence="21">
    <location>
        <begin position="223"/>
        <end position="254"/>
    </location>
</feature>
<dbReference type="FunFam" id="3.30.40.10:FF:000172">
    <property type="entry name" value="E3 ubiquitin-protein ligase RAD18"/>
    <property type="match status" value="1"/>
</dbReference>
<reference evidence="25" key="1">
    <citation type="journal article" date="2014" name="Genome Announc.">
        <title>De novo whole-genome sequence and genome annotation of Lichtheimia ramosa.</title>
        <authorList>
            <person name="Linde J."/>
            <person name="Schwartze V."/>
            <person name="Binder U."/>
            <person name="Lass-Florl C."/>
            <person name="Voigt K."/>
            <person name="Horn F."/>
        </authorList>
    </citation>
    <scope>NUCLEOTIDE SEQUENCE</scope>
    <source>
        <strain evidence="25">JMRC FSU:6197</strain>
    </source>
</reference>
<dbReference type="PANTHER" id="PTHR14134:SF2">
    <property type="entry name" value="E3 UBIQUITIN-PROTEIN LIGASE RAD18"/>
    <property type="match status" value="1"/>
</dbReference>